<reference evidence="1" key="1">
    <citation type="submission" date="2020-04" db="EMBL/GenBank/DDBJ databases">
        <authorList>
            <person name="Broberg M."/>
        </authorList>
    </citation>
    <scope>NUCLEOTIDE SEQUENCE</scope>
</reference>
<gene>
    <name evidence="1" type="ORF">CRV2_00008754</name>
</gene>
<protein>
    <submittedName>
        <fullName evidence="1">Uncharacterized protein</fullName>
    </submittedName>
</protein>
<evidence type="ECO:0000313" key="2">
    <source>
        <dbReference type="Proteomes" id="UP000836387"/>
    </source>
</evidence>
<organism evidence="1 2">
    <name type="scientific">Clonostachys rosea f. rosea IK726</name>
    <dbReference type="NCBI Taxonomy" id="1349383"/>
    <lineage>
        <taxon>Eukaryota</taxon>
        <taxon>Fungi</taxon>
        <taxon>Dikarya</taxon>
        <taxon>Ascomycota</taxon>
        <taxon>Pezizomycotina</taxon>
        <taxon>Sordariomycetes</taxon>
        <taxon>Hypocreomycetidae</taxon>
        <taxon>Hypocreales</taxon>
        <taxon>Bionectriaceae</taxon>
        <taxon>Clonostachys</taxon>
    </lineage>
</organism>
<accession>A0ACA9UU90</accession>
<dbReference type="Proteomes" id="UP000836387">
    <property type="component" value="Unassembled WGS sequence"/>
</dbReference>
<keyword evidence="2" id="KW-1185">Reference proteome</keyword>
<dbReference type="EMBL" id="CADEHS020000645">
    <property type="protein sequence ID" value="CAG9956841.1"/>
    <property type="molecule type" value="Genomic_DNA"/>
</dbReference>
<proteinExistence type="predicted"/>
<reference evidence="1" key="2">
    <citation type="submission" date="2021-10" db="EMBL/GenBank/DDBJ databases">
        <authorList>
            <person name="Piombo E."/>
        </authorList>
    </citation>
    <scope>NUCLEOTIDE SEQUENCE</scope>
</reference>
<sequence length="588" mass="66039">MLVADKTFFKPQSSILHEREILPNFWVPFERFHLKDYLHILKYLKRRLKHLIARGVPKVYTTVAAAPKLVFRFSGAYRSNFGKLKVPYHPTLGPPILSIIICPSFNRPSLQALSGINVATDPDCQSVRSDDSFCYLLPQVGDSEEVERYEKGGFHTVHLGDLYNDGRYRIVHKIGSGGYSTAWLAHDSQLSTWVALKIVVADKSAVFEEKVKMCHDFTSAWADGRIVTYSHLFNIDGPNGHHLCLVLPFLGPSAYTMSNFLRSRIHPKLVRSVISQIARTVADLHSHGLCHGDITPSNIVFRLRNLEHLDDKGIYRLFGEPRTAPLETESGEVPGLEAPRYIVGYLDFMASGEDLIRDEVCLIDFDQAFLASKPPQKVLGTPPGFLAPEVAVGIPAGPASDVWALTSTLLHLRSGTSPFAEFAMDAPADQMVPIAQYLGPLPNSWGDPIFDKDGFPIKDGTAGVPLSDFLRPEKLSLRDAINQIFDRPPDSLHCQNPPVRPQILREDPYPPCYETKFWRPGSINIDGVYLRGYNDKVDEIIKSLPKISKHEADLLYDLVSKVFVYEPEKRPSAEDVLRHPWFQFQDDA</sequence>
<comment type="caution">
    <text evidence="1">The sequence shown here is derived from an EMBL/GenBank/DDBJ whole genome shotgun (WGS) entry which is preliminary data.</text>
</comment>
<name>A0ACA9UU90_BIOOC</name>
<evidence type="ECO:0000313" key="1">
    <source>
        <dbReference type="EMBL" id="CAG9956841.1"/>
    </source>
</evidence>